<dbReference type="Proteomes" id="UP000695000">
    <property type="component" value="Unplaced"/>
</dbReference>
<evidence type="ECO:0000259" key="5">
    <source>
        <dbReference type="Pfam" id="PF20053"/>
    </source>
</evidence>
<feature type="transmembrane region" description="Helical" evidence="2">
    <location>
        <begin position="578"/>
        <end position="600"/>
    </location>
</feature>
<dbReference type="PANTHER" id="PTHR13098">
    <property type="entry name" value="WOLFRAMIN"/>
    <property type="match status" value="1"/>
</dbReference>
<dbReference type="InterPro" id="IPR045461">
    <property type="entry name" value="Wolframin_OB_fold"/>
</dbReference>
<dbReference type="Pfam" id="PF20053">
    <property type="entry name" value="WC-rich"/>
    <property type="match status" value="1"/>
</dbReference>
<dbReference type="InterPro" id="IPR026209">
    <property type="entry name" value="Wolframin_fam"/>
</dbReference>
<protein>
    <submittedName>
        <fullName evidence="7">Wolframin</fullName>
    </submittedName>
</protein>
<feature type="transmembrane region" description="Helical" evidence="2">
    <location>
        <begin position="378"/>
        <end position="398"/>
    </location>
</feature>
<feature type="compositionally biased region" description="Basic and acidic residues" evidence="1">
    <location>
        <begin position="187"/>
        <end position="196"/>
    </location>
</feature>
<evidence type="ECO:0000259" key="3">
    <source>
        <dbReference type="Pfam" id="PF19913"/>
    </source>
</evidence>
<dbReference type="PRINTS" id="PR02060">
    <property type="entry name" value="WOLFFAMILY"/>
</dbReference>
<feature type="domain" description="Wolframin OB-fold" evidence="3">
    <location>
        <begin position="717"/>
        <end position="828"/>
    </location>
</feature>
<keyword evidence="6" id="KW-1185">Reference proteome</keyword>
<dbReference type="Gene3D" id="1.25.40.10">
    <property type="entry name" value="Tetratricopeptide repeat domain"/>
    <property type="match status" value="1"/>
</dbReference>
<accession>A0ABM1NHZ8</accession>
<feature type="transmembrane region" description="Helical" evidence="2">
    <location>
        <begin position="289"/>
        <end position="310"/>
    </location>
</feature>
<evidence type="ECO:0000256" key="2">
    <source>
        <dbReference type="SAM" id="Phobius"/>
    </source>
</evidence>
<keyword evidence="2" id="KW-0472">Membrane</keyword>
<evidence type="ECO:0000313" key="6">
    <source>
        <dbReference type="Proteomes" id="UP000695000"/>
    </source>
</evidence>
<feature type="transmembrane region" description="Helical" evidence="2">
    <location>
        <begin position="444"/>
        <end position="472"/>
    </location>
</feature>
<feature type="region of interest" description="Disordered" evidence="1">
    <location>
        <begin position="1"/>
        <end position="25"/>
    </location>
</feature>
<dbReference type="InterPro" id="IPR045460">
    <property type="entry name" value="Wolframin_EF-hand"/>
</dbReference>
<dbReference type="InterPro" id="IPR045458">
    <property type="entry name" value="Wolframin_Sel1-like_rpt"/>
</dbReference>
<dbReference type="Pfam" id="PF20023">
    <property type="entry name" value="WSLR"/>
    <property type="match status" value="1"/>
</dbReference>
<feature type="domain" description="Wolframin EF-hand" evidence="4">
    <location>
        <begin position="121"/>
        <end position="210"/>
    </location>
</feature>
<feature type="domain" description="Wolframin cysteine-rich" evidence="5">
    <location>
        <begin position="621"/>
        <end position="714"/>
    </location>
</feature>
<gene>
    <name evidence="7" type="primary">LOC108569416</name>
</gene>
<reference evidence="7" key="1">
    <citation type="submission" date="2025-08" db="UniProtKB">
        <authorList>
            <consortium name="RefSeq"/>
        </authorList>
    </citation>
    <scope>IDENTIFICATION</scope>
    <source>
        <tissue evidence="7">Whole Larva</tissue>
    </source>
</reference>
<proteinExistence type="predicted"/>
<keyword evidence="2" id="KW-1133">Transmembrane helix</keyword>
<dbReference type="Pfam" id="PF19914">
    <property type="entry name" value="WEF-hand"/>
    <property type="match status" value="1"/>
</dbReference>
<dbReference type="RefSeq" id="XP_017786448.1">
    <property type="nucleotide sequence ID" value="XM_017930959.1"/>
</dbReference>
<dbReference type="Pfam" id="PF19913">
    <property type="entry name" value="WCOB"/>
    <property type="match status" value="1"/>
</dbReference>
<name>A0ABM1NHZ8_NICVS</name>
<dbReference type="InterPro" id="IPR045400">
    <property type="entry name" value="Wolframin_Cys-rich"/>
</dbReference>
<feature type="transmembrane region" description="Helical" evidence="2">
    <location>
        <begin position="516"/>
        <end position="538"/>
    </location>
</feature>
<sequence length="828" mass="95448">MAGVLPTKRSTSGRKQWPIHEGPRSSLKRLRNQLANDGCPESQVVLAKQLFDHEDTDTHDDKVENARSGVYWLIKASEQGNKEATEMLKKCLDTGEGICEHNYMDVKNCLTMSQDEKVAVRAAREMFARLSNGSEYITSDQLQRKMLAIEKDEEQSKKMESETANGVSSNGDIMNKFHEDESEEEDWTQRSETSEKLTEDNLVAAAVDYSHGQLPEVNRVLCLNDPNLHALDNVPIIQRSVLHPFLALKILYYKVIRFLGSFSYWPVLRSDIQLCILLAIYTLLSSDSVLYFVPIVVYYTTIAIMVMMTFRMLQTNREFYDFRIWSGLFIAYSGGELNAEEAEFQYIRNNLKPYGEFFVALLVNLLIYPVIAEQNIPQSELAIFAFLITFMTLFGFMYKRRSKTVVDFLVLFSFAVNVMAKYPYETDPVVTQGWRFLDLKIPTFASYIIGNGIEFCLNFRTLLYVFIVLVFFRIAYRENWRGIYKFLIPHCVTLSWLQVVIISSQGATMFGLIRGTLALVGFVLFLPLVGLTTILLPALALAKWFITSDYLYTILVFIVLTTLFLSICFLMAQSRFKTYTSFAQVLIALLALYFLINSAVQDPKISKMLTVENHPTKSINYETYQKFCHDDNNMANVQIRCSKLENVLVNWDGYIKDIRIKSTRNKYKYFFDKLPKFISDQLYCYYGEKIVANCYESDCDLFYDLIRSSRVCTLDKYDQYTFEIIIKMQSSLWGKSAEVALSLGHGFKNFTMKLQKNDQVWFKGSLTDDYPRQAVKVLEVGCITCTDQELTSVKFVEKGYNSECLLEDLNAGLRTILNFLFYPIVIFK</sequence>
<feature type="region of interest" description="Disordered" evidence="1">
    <location>
        <begin position="152"/>
        <end position="196"/>
    </location>
</feature>
<evidence type="ECO:0000256" key="1">
    <source>
        <dbReference type="SAM" id="MobiDB-lite"/>
    </source>
</evidence>
<feature type="transmembrane region" description="Helical" evidence="2">
    <location>
        <begin position="550"/>
        <end position="572"/>
    </location>
</feature>
<keyword evidence="2" id="KW-0812">Transmembrane</keyword>
<dbReference type="InterPro" id="IPR011990">
    <property type="entry name" value="TPR-like_helical_dom_sf"/>
</dbReference>
<evidence type="ECO:0000259" key="4">
    <source>
        <dbReference type="Pfam" id="PF19914"/>
    </source>
</evidence>
<organism evidence="6 7">
    <name type="scientific">Nicrophorus vespilloides</name>
    <name type="common">Boreal carrion beetle</name>
    <dbReference type="NCBI Taxonomy" id="110193"/>
    <lineage>
        <taxon>Eukaryota</taxon>
        <taxon>Metazoa</taxon>
        <taxon>Ecdysozoa</taxon>
        <taxon>Arthropoda</taxon>
        <taxon>Hexapoda</taxon>
        <taxon>Insecta</taxon>
        <taxon>Pterygota</taxon>
        <taxon>Neoptera</taxon>
        <taxon>Endopterygota</taxon>
        <taxon>Coleoptera</taxon>
        <taxon>Polyphaga</taxon>
        <taxon>Staphyliniformia</taxon>
        <taxon>Silphidae</taxon>
        <taxon>Nicrophorinae</taxon>
        <taxon>Nicrophorus</taxon>
    </lineage>
</organism>
<feature type="transmembrane region" description="Helical" evidence="2">
    <location>
        <begin position="354"/>
        <end position="372"/>
    </location>
</feature>
<dbReference type="PANTHER" id="PTHR13098:SF3">
    <property type="entry name" value="WOLFRAMIN"/>
    <property type="match status" value="1"/>
</dbReference>
<feature type="transmembrane region" description="Helical" evidence="2">
    <location>
        <begin position="484"/>
        <end position="504"/>
    </location>
</feature>
<evidence type="ECO:0000313" key="7">
    <source>
        <dbReference type="RefSeq" id="XP_017786448.1"/>
    </source>
</evidence>
<feature type="compositionally biased region" description="Polar residues" evidence="1">
    <location>
        <begin position="162"/>
        <end position="172"/>
    </location>
</feature>
<dbReference type="GeneID" id="108569416"/>
<feature type="compositionally biased region" description="Basic and acidic residues" evidence="1">
    <location>
        <begin position="152"/>
        <end position="161"/>
    </location>
</feature>